<dbReference type="Proteomes" id="UP000441586">
    <property type="component" value="Unassembled WGS sequence"/>
</dbReference>
<evidence type="ECO:0000259" key="4">
    <source>
        <dbReference type="PROSITE" id="PS01124"/>
    </source>
</evidence>
<keyword evidence="2" id="KW-0238">DNA-binding</keyword>
<dbReference type="GO" id="GO:0003700">
    <property type="term" value="F:DNA-binding transcription factor activity"/>
    <property type="evidence" value="ECO:0007669"/>
    <property type="project" value="InterPro"/>
</dbReference>
<comment type="caution">
    <text evidence="5">The sequence shown here is derived from an EMBL/GenBank/DDBJ whole genome shotgun (WGS) entry which is preliminary data.</text>
</comment>
<dbReference type="PANTHER" id="PTHR46796:SF6">
    <property type="entry name" value="ARAC SUBFAMILY"/>
    <property type="match status" value="1"/>
</dbReference>
<dbReference type="AlphaFoldDB" id="A0A6A4RHT6"/>
<dbReference type="GO" id="GO:0043565">
    <property type="term" value="F:sequence-specific DNA binding"/>
    <property type="evidence" value="ECO:0007669"/>
    <property type="project" value="InterPro"/>
</dbReference>
<evidence type="ECO:0000256" key="1">
    <source>
        <dbReference type="ARBA" id="ARBA00023015"/>
    </source>
</evidence>
<dbReference type="InterPro" id="IPR050204">
    <property type="entry name" value="AraC_XylS_family_regulators"/>
</dbReference>
<feature type="domain" description="HTH araC/xylS-type" evidence="4">
    <location>
        <begin position="163"/>
        <end position="265"/>
    </location>
</feature>
<gene>
    <name evidence="5" type="ORF">GP644_15360</name>
</gene>
<dbReference type="PROSITE" id="PS01124">
    <property type="entry name" value="HTH_ARAC_FAMILY_2"/>
    <property type="match status" value="1"/>
</dbReference>
<keyword evidence="1" id="KW-0805">Transcription regulation</keyword>
<dbReference type="SMART" id="SM00342">
    <property type="entry name" value="HTH_ARAC"/>
    <property type="match status" value="1"/>
</dbReference>
<keyword evidence="3" id="KW-0804">Transcription</keyword>
<evidence type="ECO:0000256" key="3">
    <source>
        <dbReference type="ARBA" id="ARBA00023163"/>
    </source>
</evidence>
<dbReference type="Gene3D" id="1.10.10.60">
    <property type="entry name" value="Homeodomain-like"/>
    <property type="match status" value="1"/>
</dbReference>
<organism evidence="5 6">
    <name type="scientific">Parasedimentitalea maritima</name>
    <dbReference type="NCBI Taxonomy" id="2578117"/>
    <lineage>
        <taxon>Bacteria</taxon>
        <taxon>Pseudomonadati</taxon>
        <taxon>Pseudomonadota</taxon>
        <taxon>Alphaproteobacteria</taxon>
        <taxon>Rhodobacterales</taxon>
        <taxon>Paracoccaceae</taxon>
        <taxon>Parasedimentitalea</taxon>
    </lineage>
</organism>
<dbReference type="SUPFAM" id="SSF46689">
    <property type="entry name" value="Homeodomain-like"/>
    <property type="match status" value="1"/>
</dbReference>
<name>A0A6A4RHT6_9RHOB</name>
<dbReference type="PROSITE" id="PS00041">
    <property type="entry name" value="HTH_ARAC_FAMILY_1"/>
    <property type="match status" value="1"/>
</dbReference>
<dbReference type="EMBL" id="WSFO01000009">
    <property type="protein sequence ID" value="KAE9628556.1"/>
    <property type="molecule type" value="Genomic_DNA"/>
</dbReference>
<dbReference type="Pfam" id="PF12833">
    <property type="entry name" value="HTH_18"/>
    <property type="match status" value="1"/>
</dbReference>
<evidence type="ECO:0000313" key="5">
    <source>
        <dbReference type="EMBL" id="KAE9628556.1"/>
    </source>
</evidence>
<dbReference type="InterPro" id="IPR018062">
    <property type="entry name" value="HTH_AraC-typ_CS"/>
</dbReference>
<accession>A0A6A4RHT6</accession>
<proteinExistence type="predicted"/>
<dbReference type="InterPro" id="IPR018060">
    <property type="entry name" value="HTH_AraC"/>
</dbReference>
<evidence type="ECO:0000256" key="2">
    <source>
        <dbReference type="ARBA" id="ARBA00023125"/>
    </source>
</evidence>
<dbReference type="PANTHER" id="PTHR46796">
    <property type="entry name" value="HTH-TYPE TRANSCRIPTIONAL ACTIVATOR RHAS-RELATED"/>
    <property type="match status" value="1"/>
</dbReference>
<dbReference type="InterPro" id="IPR009057">
    <property type="entry name" value="Homeodomain-like_sf"/>
</dbReference>
<evidence type="ECO:0000313" key="6">
    <source>
        <dbReference type="Proteomes" id="UP000441586"/>
    </source>
</evidence>
<protein>
    <submittedName>
        <fullName evidence="5">Helix-turn-helix domain-containing protein</fullName>
    </submittedName>
</protein>
<reference evidence="5 6" key="1">
    <citation type="submission" date="2019-12" db="EMBL/GenBank/DDBJ databases">
        <authorList>
            <person name="Zhang Y.-J."/>
        </authorList>
    </citation>
    <scope>NUCLEOTIDE SEQUENCE [LARGE SCALE GENOMIC DNA]</scope>
    <source>
        <strain evidence="5 6">H18S-6</strain>
    </source>
</reference>
<sequence length="268" mass="29851">MPYDPSPIDEIEVMPLSGLYSSGPWQTELAHDRDRHLLVWITRGQGRVLLNGARRGFSSHNALFIPAGNLFALDVGRGTLGQVMLVPASNAISLPHQAQHLRISDPTEQASLTSLLEVMRREQSKNEALWHRAMQAYGELVGILLQRQTSRITPQPARRSAAKRLSLAYCSRISQFHRENISMADHATALGVTATHLTRVVKAETGTTAASLLTERQLYAAHRLLIESDMPIQNVAAELNFRSAAYFTRFITLHTKRTPSALRKQSRS</sequence>